<keyword evidence="3" id="KW-0378">Hydrolase</keyword>
<comment type="caution">
    <text evidence="3">The sequence shown here is derived from an EMBL/GenBank/DDBJ whole genome shotgun (WGS) entry which is preliminary data.</text>
</comment>
<dbReference type="InterPro" id="IPR029058">
    <property type="entry name" value="AB_hydrolase_fold"/>
</dbReference>
<keyword evidence="4" id="KW-1185">Reference proteome</keyword>
<dbReference type="EMBL" id="VORB01000004">
    <property type="protein sequence ID" value="TXC81489.1"/>
    <property type="molecule type" value="Genomic_DNA"/>
</dbReference>
<evidence type="ECO:0000256" key="1">
    <source>
        <dbReference type="SAM" id="SignalP"/>
    </source>
</evidence>
<dbReference type="InterPro" id="IPR051049">
    <property type="entry name" value="Dienelactone_hydrolase-like"/>
</dbReference>
<evidence type="ECO:0000313" key="4">
    <source>
        <dbReference type="Proteomes" id="UP000321168"/>
    </source>
</evidence>
<sequence>MKTLFSLFSIIVFSITALGQNKLCCKASANNQFAALSGDQEFVASHTFNEELPVVKSGTNIKMKVPGEAPANGYLIPANELTNKYIFVFQEWWGLNDHIKAQSEKYWAKMKGQVNVIAVDLYDGETATTADLAGELMKSREEKRLRAIVDAAFLYAGKDAEVATVGWCFGGGWSLQAAIRGKEKVKACVMYYGMPETDPSKLAKINAPVLGLFAEHDGWITKELVDKFEDRMRGLEKDITIVWYDAVHAFANPSNNEYNPMLAADAFVRSSYFIRKNLLD</sequence>
<dbReference type="GO" id="GO:0016787">
    <property type="term" value="F:hydrolase activity"/>
    <property type="evidence" value="ECO:0007669"/>
    <property type="project" value="UniProtKB-KW"/>
</dbReference>
<dbReference type="Proteomes" id="UP000321168">
    <property type="component" value="Unassembled WGS sequence"/>
</dbReference>
<dbReference type="Pfam" id="PF01738">
    <property type="entry name" value="DLH"/>
    <property type="match status" value="1"/>
</dbReference>
<reference evidence="3 4" key="1">
    <citation type="submission" date="2019-08" db="EMBL/GenBank/DDBJ databases">
        <title>Genome of Luteibaculum oceani JCM 18817.</title>
        <authorList>
            <person name="Bowman J.P."/>
        </authorList>
    </citation>
    <scope>NUCLEOTIDE SEQUENCE [LARGE SCALE GENOMIC DNA]</scope>
    <source>
        <strain evidence="3 4">JCM 18817</strain>
    </source>
</reference>
<dbReference type="RefSeq" id="WP_147014218.1">
    <property type="nucleotide sequence ID" value="NZ_VORB01000004.1"/>
</dbReference>
<accession>A0A5C6V8T0</accession>
<dbReference type="PANTHER" id="PTHR46623">
    <property type="entry name" value="CARBOXYMETHYLENEBUTENOLIDASE-RELATED"/>
    <property type="match status" value="1"/>
</dbReference>
<protein>
    <submittedName>
        <fullName evidence="3">Dienelactone hydrolase family protein</fullName>
    </submittedName>
</protein>
<evidence type="ECO:0000259" key="2">
    <source>
        <dbReference type="Pfam" id="PF01738"/>
    </source>
</evidence>
<proteinExistence type="predicted"/>
<gene>
    <name evidence="3" type="ORF">FRX97_05645</name>
</gene>
<evidence type="ECO:0000313" key="3">
    <source>
        <dbReference type="EMBL" id="TXC81489.1"/>
    </source>
</evidence>
<organism evidence="3 4">
    <name type="scientific">Luteibaculum oceani</name>
    <dbReference type="NCBI Taxonomy" id="1294296"/>
    <lineage>
        <taxon>Bacteria</taxon>
        <taxon>Pseudomonadati</taxon>
        <taxon>Bacteroidota</taxon>
        <taxon>Flavobacteriia</taxon>
        <taxon>Flavobacteriales</taxon>
        <taxon>Luteibaculaceae</taxon>
        <taxon>Luteibaculum</taxon>
    </lineage>
</organism>
<dbReference type="PANTHER" id="PTHR46623:SF6">
    <property type="entry name" value="ALPHA_BETA-HYDROLASES SUPERFAMILY PROTEIN"/>
    <property type="match status" value="1"/>
</dbReference>
<keyword evidence="1" id="KW-0732">Signal</keyword>
<feature type="chain" id="PRO_5023032482" evidence="1">
    <location>
        <begin position="20"/>
        <end position="280"/>
    </location>
</feature>
<feature type="domain" description="Dienelactone hydrolase" evidence="2">
    <location>
        <begin position="77"/>
        <end position="276"/>
    </location>
</feature>
<dbReference type="OrthoDB" id="9771666at2"/>
<dbReference type="Gene3D" id="3.40.50.1820">
    <property type="entry name" value="alpha/beta hydrolase"/>
    <property type="match status" value="1"/>
</dbReference>
<dbReference type="AlphaFoldDB" id="A0A5C6V8T0"/>
<name>A0A5C6V8T0_9FLAO</name>
<feature type="signal peptide" evidence="1">
    <location>
        <begin position="1"/>
        <end position="19"/>
    </location>
</feature>
<dbReference type="InterPro" id="IPR002925">
    <property type="entry name" value="Dienelactn_hydro"/>
</dbReference>
<dbReference type="SUPFAM" id="SSF53474">
    <property type="entry name" value="alpha/beta-Hydrolases"/>
    <property type="match status" value="1"/>
</dbReference>